<reference evidence="4 5" key="1">
    <citation type="submission" date="2020-08" db="EMBL/GenBank/DDBJ databases">
        <title>Genomic Encyclopedia of Type Strains, Phase IV (KMG-IV): sequencing the most valuable type-strain genomes for metagenomic binning, comparative biology and taxonomic classification.</title>
        <authorList>
            <person name="Goeker M."/>
        </authorList>
    </citation>
    <scope>NUCLEOTIDE SEQUENCE [LARGE SCALE GENOMIC DNA]</scope>
    <source>
        <strain evidence="4 5">DSM 22198</strain>
    </source>
</reference>
<sequence>MALHFSRASPVSPLPRSTYGALTAAYPRNTTRASATWFLDDWETTLRASRYSWTRTYSDRGAAYDEVVRPAYIFDLDVTYAVTKTLKASIGGNNIFDKRPETLSALAQAASPIYQTNPSYSSASIYGSEGGYYYARLTYTW</sequence>
<dbReference type="PANTHER" id="PTHR47234:SF3">
    <property type="entry name" value="SECRETIN_TONB SHORT N-TERMINAL DOMAIN-CONTAINING PROTEIN"/>
    <property type="match status" value="1"/>
</dbReference>
<proteinExistence type="predicted"/>
<organism evidence="4 5">
    <name type="scientific">Nitrospirillum iridis</name>
    <dbReference type="NCBI Taxonomy" id="765888"/>
    <lineage>
        <taxon>Bacteria</taxon>
        <taxon>Pseudomonadati</taxon>
        <taxon>Pseudomonadota</taxon>
        <taxon>Alphaproteobacteria</taxon>
        <taxon>Rhodospirillales</taxon>
        <taxon>Azospirillaceae</taxon>
        <taxon>Nitrospirillum</taxon>
    </lineage>
</organism>
<dbReference type="PANTHER" id="PTHR47234">
    <property type="match status" value="1"/>
</dbReference>
<evidence type="ECO:0000313" key="4">
    <source>
        <dbReference type="EMBL" id="MBB6255301.1"/>
    </source>
</evidence>
<accession>A0A7X0EHM9</accession>
<dbReference type="SUPFAM" id="SSF56935">
    <property type="entry name" value="Porins"/>
    <property type="match status" value="1"/>
</dbReference>
<comment type="subcellular location">
    <subcellularLocation>
        <location evidence="1">Cell outer membrane</location>
    </subcellularLocation>
</comment>
<dbReference type="RefSeq" id="WP_184807813.1">
    <property type="nucleotide sequence ID" value="NZ_JACIIZ010000030.1"/>
</dbReference>
<evidence type="ECO:0000313" key="5">
    <source>
        <dbReference type="Proteomes" id="UP000539175"/>
    </source>
</evidence>
<dbReference type="Proteomes" id="UP000539175">
    <property type="component" value="Unassembled WGS sequence"/>
</dbReference>
<name>A0A7X0EHM9_9PROT</name>
<comment type="caution">
    <text evidence="4">The sequence shown here is derived from an EMBL/GenBank/DDBJ whole genome shotgun (WGS) entry which is preliminary data.</text>
</comment>
<dbReference type="InterPro" id="IPR036942">
    <property type="entry name" value="Beta-barrel_TonB_sf"/>
</dbReference>
<dbReference type="Gene3D" id="2.40.170.20">
    <property type="entry name" value="TonB-dependent receptor, beta-barrel domain"/>
    <property type="match status" value="1"/>
</dbReference>
<keyword evidence="3" id="KW-0998">Cell outer membrane</keyword>
<keyword evidence="4" id="KW-0675">Receptor</keyword>
<evidence type="ECO:0000256" key="2">
    <source>
        <dbReference type="ARBA" id="ARBA00023136"/>
    </source>
</evidence>
<dbReference type="GO" id="GO:0009279">
    <property type="term" value="C:cell outer membrane"/>
    <property type="evidence" value="ECO:0007669"/>
    <property type="project" value="UniProtKB-SubCell"/>
</dbReference>
<protein>
    <submittedName>
        <fullName evidence="4">Outer membrane receptor protein involved in Fe transport</fullName>
    </submittedName>
</protein>
<dbReference type="AlphaFoldDB" id="A0A7X0EHM9"/>
<gene>
    <name evidence="4" type="ORF">FHS74_005900</name>
</gene>
<keyword evidence="5" id="KW-1185">Reference proteome</keyword>
<keyword evidence="2" id="KW-0472">Membrane</keyword>
<evidence type="ECO:0000256" key="1">
    <source>
        <dbReference type="ARBA" id="ARBA00004442"/>
    </source>
</evidence>
<evidence type="ECO:0000256" key="3">
    <source>
        <dbReference type="ARBA" id="ARBA00023237"/>
    </source>
</evidence>
<dbReference type="EMBL" id="JACIIZ010000030">
    <property type="protein sequence ID" value="MBB6255301.1"/>
    <property type="molecule type" value="Genomic_DNA"/>
</dbReference>